<evidence type="ECO:0000313" key="9">
    <source>
        <dbReference type="Proteomes" id="UP000077755"/>
    </source>
</evidence>
<dbReference type="InterPro" id="IPR039525">
    <property type="entry name" value="RNF126-like_zinc-ribbon"/>
</dbReference>
<dbReference type="PANTHER" id="PTHR15710:SF187">
    <property type="entry name" value="RING-TYPE E3 UBIQUITIN TRANSFERASE"/>
    <property type="match status" value="1"/>
</dbReference>
<dbReference type="Pfam" id="PF13639">
    <property type="entry name" value="zf-RING_2"/>
    <property type="match status" value="1"/>
</dbReference>
<dbReference type="GO" id="GO:0016567">
    <property type="term" value="P:protein ubiquitination"/>
    <property type="evidence" value="ECO:0007669"/>
    <property type="project" value="TreeGrafter"/>
</dbReference>
<keyword evidence="4" id="KW-0479">Metal-binding</keyword>
<keyword evidence="7" id="KW-0862">Zinc</keyword>
<evidence type="ECO:0000256" key="1">
    <source>
        <dbReference type="ARBA" id="ARBA00000900"/>
    </source>
</evidence>
<dbReference type="OMA" id="DPIVICA"/>
<reference evidence="8" key="2">
    <citation type="submission" date="2022-03" db="EMBL/GenBank/DDBJ databases">
        <title>Draft title - Genomic analysis of global carrot germplasm unveils the trajectory of domestication and the origin of high carotenoid orange carrot.</title>
        <authorList>
            <person name="Iorizzo M."/>
            <person name="Ellison S."/>
            <person name="Senalik D."/>
            <person name="Macko-Podgorni A."/>
            <person name="Grzebelus D."/>
            <person name="Bostan H."/>
            <person name="Rolling W."/>
            <person name="Curaba J."/>
            <person name="Simon P."/>
        </authorList>
    </citation>
    <scope>NUCLEOTIDE SEQUENCE</scope>
    <source>
        <tissue evidence="8">Leaf</tissue>
    </source>
</reference>
<evidence type="ECO:0000256" key="3">
    <source>
        <dbReference type="ARBA" id="ARBA00022679"/>
    </source>
</evidence>
<evidence type="ECO:0000256" key="2">
    <source>
        <dbReference type="ARBA" id="ARBA00012483"/>
    </source>
</evidence>
<dbReference type="Pfam" id="PF14369">
    <property type="entry name" value="Zn_ribbon_19"/>
    <property type="match status" value="1"/>
</dbReference>
<comment type="catalytic activity">
    <reaction evidence="1">
        <text>S-ubiquitinyl-[E2 ubiquitin-conjugating enzyme]-L-cysteine + [acceptor protein]-L-lysine = [E2 ubiquitin-conjugating enzyme]-L-cysteine + N(6)-ubiquitinyl-[acceptor protein]-L-lysine.</text>
        <dbReference type="EC" id="2.3.2.27"/>
    </reaction>
</comment>
<name>A0A175YEY4_DAUCS</name>
<dbReference type="GO" id="GO:0005737">
    <property type="term" value="C:cytoplasm"/>
    <property type="evidence" value="ECO:0007669"/>
    <property type="project" value="TreeGrafter"/>
</dbReference>
<evidence type="ECO:0000256" key="4">
    <source>
        <dbReference type="ARBA" id="ARBA00022723"/>
    </source>
</evidence>
<dbReference type="EC" id="2.3.2.27" evidence="2"/>
<accession>A0A175YEY4</accession>
<dbReference type="Gene3D" id="3.30.40.10">
    <property type="entry name" value="Zinc/RING finger domain, C3HC4 (zinc finger)"/>
    <property type="match status" value="1"/>
</dbReference>
<keyword evidence="9" id="KW-1185">Reference proteome</keyword>
<dbReference type="GO" id="GO:0008270">
    <property type="term" value="F:zinc ion binding"/>
    <property type="evidence" value="ECO:0007669"/>
    <property type="project" value="UniProtKB-KW"/>
</dbReference>
<dbReference type="CDD" id="cd16667">
    <property type="entry name" value="RING-H2_RNF126-like"/>
    <property type="match status" value="1"/>
</dbReference>
<dbReference type="EMBL" id="CP093351">
    <property type="protein sequence ID" value="WOH14574.1"/>
    <property type="molecule type" value="Genomic_DNA"/>
</dbReference>
<dbReference type="PANTHER" id="PTHR15710">
    <property type="entry name" value="E3 UBIQUITIN-PROTEIN LIGASE PRAJA"/>
    <property type="match status" value="1"/>
</dbReference>
<proteinExistence type="predicted"/>
<dbReference type="SUPFAM" id="SSF57850">
    <property type="entry name" value="RING/U-box"/>
    <property type="match status" value="1"/>
</dbReference>
<evidence type="ECO:0000256" key="7">
    <source>
        <dbReference type="ARBA" id="ARBA00022833"/>
    </source>
</evidence>
<protein>
    <recommendedName>
        <fullName evidence="2">RING-type E3 ubiquitin transferase</fullName>
        <ecNumber evidence="2">2.3.2.27</ecNumber>
    </recommendedName>
</protein>
<reference evidence="8" key="1">
    <citation type="journal article" date="2016" name="Nat. Genet.">
        <title>A high-quality carrot genome assembly provides new insights into carotenoid accumulation and asterid genome evolution.</title>
        <authorList>
            <person name="Iorizzo M."/>
            <person name="Ellison S."/>
            <person name="Senalik D."/>
            <person name="Zeng P."/>
            <person name="Satapoomin P."/>
            <person name="Huang J."/>
            <person name="Bowman M."/>
            <person name="Iovene M."/>
            <person name="Sanseverino W."/>
            <person name="Cavagnaro P."/>
            <person name="Yildiz M."/>
            <person name="Macko-Podgorni A."/>
            <person name="Moranska E."/>
            <person name="Grzebelus E."/>
            <person name="Grzebelus D."/>
            <person name="Ashrafi H."/>
            <person name="Zheng Z."/>
            <person name="Cheng S."/>
            <person name="Spooner D."/>
            <person name="Van Deynze A."/>
            <person name="Simon P."/>
        </authorList>
    </citation>
    <scope>NUCLEOTIDE SEQUENCE</scope>
    <source>
        <tissue evidence="8">Leaf</tissue>
    </source>
</reference>
<dbReference type="PROSITE" id="PS50089">
    <property type="entry name" value="ZF_RING_2"/>
    <property type="match status" value="1"/>
</dbReference>
<keyword evidence="5" id="KW-0863">Zinc-finger</keyword>
<dbReference type="GO" id="GO:0061630">
    <property type="term" value="F:ubiquitin protein ligase activity"/>
    <property type="evidence" value="ECO:0007669"/>
    <property type="project" value="UniProtKB-EC"/>
</dbReference>
<dbReference type="FunFam" id="3.30.40.10:FF:000022">
    <property type="entry name" value="E3 ubiquitin-protein ligase RING1-like"/>
    <property type="match status" value="1"/>
</dbReference>
<dbReference type="InterPro" id="IPR013083">
    <property type="entry name" value="Znf_RING/FYVE/PHD"/>
</dbReference>
<dbReference type="SMART" id="SM00184">
    <property type="entry name" value="RING"/>
    <property type="match status" value="1"/>
</dbReference>
<evidence type="ECO:0000256" key="6">
    <source>
        <dbReference type="ARBA" id="ARBA00022786"/>
    </source>
</evidence>
<dbReference type="KEGG" id="dcr:108202830"/>
<dbReference type="Gramene" id="KZM81977">
    <property type="protein sequence ID" value="KZM81977"/>
    <property type="gene ID" value="DCAR_029590"/>
</dbReference>
<keyword evidence="3" id="KW-0808">Transferase</keyword>
<dbReference type="InterPro" id="IPR001841">
    <property type="entry name" value="Znf_RING"/>
</dbReference>
<dbReference type="Proteomes" id="UP000077755">
    <property type="component" value="Chromosome 9"/>
</dbReference>
<sequence length="320" mass="35024">MSSATAHHQTYWCHECDMSVSLITTTAPTPLCPYCRSDFIEQLDADLSNPSSIATPIHSNPIPPETIISTGNNGGIIDESFPFSSVTADDNFLLDSPYLHRLIHQLTDGNSGEINVGPSGSCHNPTAKSAIEAIPSIKITELMIQLETVILCAVCKEQFVVDNEAKQLPCNHIYHEECILPWLKSHNSCPVCRFKMPSESSSGLRVRRRRDRLGNGRFGDYLGDDEFYGFGSTLRHIARRHRLVFPVSRRENGLEVVEGDEDSMLLSPTRVAEAEIGVLDRENSVETVSSGWPAWPLEGEGGDQEVGASSRGNDGSGAAL</sequence>
<gene>
    <name evidence="8" type="ORF">DCAR_0934094</name>
</gene>
<dbReference type="AlphaFoldDB" id="A0A175YEY4"/>
<evidence type="ECO:0000256" key="5">
    <source>
        <dbReference type="ARBA" id="ARBA00022771"/>
    </source>
</evidence>
<organism evidence="8 9">
    <name type="scientific">Daucus carota subsp. sativus</name>
    <name type="common">Carrot</name>
    <dbReference type="NCBI Taxonomy" id="79200"/>
    <lineage>
        <taxon>Eukaryota</taxon>
        <taxon>Viridiplantae</taxon>
        <taxon>Streptophyta</taxon>
        <taxon>Embryophyta</taxon>
        <taxon>Tracheophyta</taxon>
        <taxon>Spermatophyta</taxon>
        <taxon>Magnoliopsida</taxon>
        <taxon>eudicotyledons</taxon>
        <taxon>Gunneridae</taxon>
        <taxon>Pentapetalae</taxon>
        <taxon>asterids</taxon>
        <taxon>campanulids</taxon>
        <taxon>Apiales</taxon>
        <taxon>Apiaceae</taxon>
        <taxon>Apioideae</taxon>
        <taxon>Scandiceae</taxon>
        <taxon>Daucinae</taxon>
        <taxon>Daucus</taxon>
        <taxon>Daucus sect. Daucus</taxon>
    </lineage>
</organism>
<evidence type="ECO:0000313" key="8">
    <source>
        <dbReference type="EMBL" id="WOH14574.1"/>
    </source>
</evidence>
<keyword evidence="6" id="KW-0833">Ubl conjugation pathway</keyword>
<dbReference type="OrthoDB" id="8062037at2759"/>